<dbReference type="EMBL" id="CM042028">
    <property type="protein sequence ID" value="KAI3797526.1"/>
    <property type="molecule type" value="Genomic_DNA"/>
</dbReference>
<accession>A0ACB9HPX0</accession>
<keyword evidence="2" id="KW-1185">Reference proteome</keyword>
<comment type="caution">
    <text evidence="1">The sequence shown here is derived from an EMBL/GenBank/DDBJ whole genome shotgun (WGS) entry which is preliminary data.</text>
</comment>
<gene>
    <name evidence="1" type="ORF">L1987_32784</name>
</gene>
<evidence type="ECO:0000313" key="2">
    <source>
        <dbReference type="Proteomes" id="UP001056120"/>
    </source>
</evidence>
<evidence type="ECO:0000313" key="1">
    <source>
        <dbReference type="EMBL" id="KAI3797526.1"/>
    </source>
</evidence>
<name>A0ACB9HPX0_9ASTR</name>
<protein>
    <submittedName>
        <fullName evidence="1">Uncharacterized protein</fullName>
    </submittedName>
</protein>
<reference evidence="1 2" key="2">
    <citation type="journal article" date="2022" name="Mol. Ecol. Resour.">
        <title>The genomes of chicory, endive, great burdock and yacon provide insights into Asteraceae paleo-polyploidization history and plant inulin production.</title>
        <authorList>
            <person name="Fan W."/>
            <person name="Wang S."/>
            <person name="Wang H."/>
            <person name="Wang A."/>
            <person name="Jiang F."/>
            <person name="Liu H."/>
            <person name="Zhao H."/>
            <person name="Xu D."/>
            <person name="Zhang Y."/>
        </authorList>
    </citation>
    <scope>NUCLEOTIDE SEQUENCE [LARGE SCALE GENOMIC DNA]</scope>
    <source>
        <strain evidence="2">cv. Yunnan</strain>
        <tissue evidence="1">Leaves</tissue>
    </source>
</reference>
<proteinExistence type="predicted"/>
<dbReference type="Proteomes" id="UP001056120">
    <property type="component" value="Linkage Group LG11"/>
</dbReference>
<sequence>MTAILTGDRYLESLVNFVDKQTGPLIEGTLVLKLNPVGLHYVQSRLESLAELERLLAGTPVDYLRAYVSDLGDHRALEQLRRILRILTSLKVVSVLPPQSRRDPTPLCLLPFGRLKVLELRGCDLSASAARGLLELRHTLEKIICHNSTDALRHVFASRIAEIEDSPQWKRLSFVSCAYNGLVLMDDSLRLLPVVETLDLSRNKFSKVDNLWKCSKLKHLDLGFNQLRTIASFSKVSCQIAKLVLRNNALTTIRGLENLKSLEGLDLSYNIISNFSELELLAGLTSLHNLWLEGNPVCSAKWYRAHMYSFFSDPEKLQLILDDKRISTREVWKRQIIIARRHKQPASFGFYSPAKDDVEGEGSINTKLRRLSRVASIESETKSTIVYSDNDSITCDDKDRGNPDNADSSKEAEIVDFINKIEVMKRKRSALWLDEFHRWMTYVSDDHMKGKMQSGIPLIPSKEKDLRKKRRLKHFGKKSRYISGSADIFEDNHRLELQESYYPYDDMSVNTVLHETEDGSISNHMKLKSCYNKRVNPTRNIQPPEDEGARSNNAIKVERPEMTILDTVVDIIEPHSPSVYTGPPPHYQEDILHRRHNLEEEFLQLSVESYSVASSDSYTSDSGDDHVENRSRIHDESATANRSRSMDSLSFFSCEDLQKTIENDSCAVKLGDSEQFGNNSYEGIMHDGVIVGLMKQEANWWDQKLCKRKPKTRVVSLTEKTVQTDNDNESHTFNYSTHDVHEEASISDYQMLVEGEFISKNFKVDLADFGVEETCRQNVSCHCLLEDSSGYSKSGMALLLSCEQKLYVVLLNGRHDGSGSSPRLVGCLGTEDVKEVLVGLGLQAVRVYTKWGARYMFITRSAKKSRLLISMLEFFHSNAKKKGFPLMSLDKIQVALFERDVCGGSKTNILQYSMVLFWNNNSKDDQWFSRSLFVLGGHMLVCIEDISQFGFDSQDIFTPYFSLDSCCFIASALEMVIDTKERWCVTLTLSSVTSEFTPGDLAMKSENGSLNSPGVPSVPGPVTWKQRWFSEDGLFKFIALVKALHAGAGPTSPLKIRYVS</sequence>
<organism evidence="1 2">
    <name type="scientific">Smallanthus sonchifolius</name>
    <dbReference type="NCBI Taxonomy" id="185202"/>
    <lineage>
        <taxon>Eukaryota</taxon>
        <taxon>Viridiplantae</taxon>
        <taxon>Streptophyta</taxon>
        <taxon>Embryophyta</taxon>
        <taxon>Tracheophyta</taxon>
        <taxon>Spermatophyta</taxon>
        <taxon>Magnoliopsida</taxon>
        <taxon>eudicotyledons</taxon>
        <taxon>Gunneridae</taxon>
        <taxon>Pentapetalae</taxon>
        <taxon>asterids</taxon>
        <taxon>campanulids</taxon>
        <taxon>Asterales</taxon>
        <taxon>Asteraceae</taxon>
        <taxon>Asteroideae</taxon>
        <taxon>Heliantheae alliance</taxon>
        <taxon>Millerieae</taxon>
        <taxon>Smallanthus</taxon>
    </lineage>
</organism>
<reference evidence="2" key="1">
    <citation type="journal article" date="2022" name="Mol. Ecol. Resour.">
        <title>The genomes of chicory, endive, great burdock and yacon provide insights into Asteraceae palaeo-polyploidization history and plant inulin production.</title>
        <authorList>
            <person name="Fan W."/>
            <person name="Wang S."/>
            <person name="Wang H."/>
            <person name="Wang A."/>
            <person name="Jiang F."/>
            <person name="Liu H."/>
            <person name="Zhao H."/>
            <person name="Xu D."/>
            <person name="Zhang Y."/>
        </authorList>
    </citation>
    <scope>NUCLEOTIDE SEQUENCE [LARGE SCALE GENOMIC DNA]</scope>
    <source>
        <strain evidence="2">cv. Yunnan</strain>
    </source>
</reference>